<protein>
    <recommendedName>
        <fullName evidence="9">Beta-defensin-like domain-containing protein</fullName>
    </recommendedName>
</protein>
<evidence type="ECO:0000313" key="11">
    <source>
        <dbReference type="Proteomes" id="UP000002494"/>
    </source>
</evidence>
<dbReference type="FunCoup" id="F7F947">
    <property type="interactions" value="1"/>
</dbReference>
<dbReference type="Pfam" id="PF00711">
    <property type="entry name" value="Defensin_beta"/>
    <property type="match status" value="1"/>
</dbReference>
<reference evidence="10" key="3">
    <citation type="submission" date="2025-09" db="UniProtKB">
        <authorList>
            <consortium name="Ensembl"/>
        </authorList>
    </citation>
    <scope>IDENTIFICATION</scope>
    <source>
        <strain evidence="10">Brown Norway</strain>
    </source>
</reference>
<comment type="function">
    <text evidence="8">Has antimicrobial activity against E.coli. Plays a role in the defense response in the male reproductive tract, contributing to sperm maturation, storage and protection.</text>
</comment>
<dbReference type="GO" id="GO:0005576">
    <property type="term" value="C:extracellular region"/>
    <property type="evidence" value="ECO:0007669"/>
    <property type="project" value="UniProtKB-SubCell"/>
</dbReference>
<dbReference type="STRING" id="10116.ENSRNOP00000040559"/>
<evidence type="ECO:0000256" key="1">
    <source>
        <dbReference type="ARBA" id="ARBA00004613"/>
    </source>
</evidence>
<feature type="domain" description="Beta-defensin-like" evidence="9">
    <location>
        <begin position="180"/>
        <end position="212"/>
    </location>
</feature>
<comment type="similarity">
    <text evidence="2">Belongs to the beta-defensin family.</text>
</comment>
<accession>F7F947</accession>
<dbReference type="PANTHER" id="PTHR14081:SF1">
    <property type="entry name" value="SPERM-ASSOCIATED ANTIGEN 11A-RELATED"/>
    <property type="match status" value="1"/>
</dbReference>
<dbReference type="Proteomes" id="UP000002494">
    <property type="component" value="Chromosome 16"/>
</dbReference>
<reference evidence="10" key="1">
    <citation type="submission" date="2024-01" db="EMBL/GenBank/DDBJ databases">
        <title>GRCr8: a new rat reference genome assembly contstructed from accurate long reads and long range scaffolding.</title>
        <authorList>
            <person name="Doris P.A."/>
            <person name="Kalbfleisch T."/>
            <person name="Li K."/>
            <person name="Howe K."/>
            <person name="Wood J."/>
        </authorList>
    </citation>
    <scope>NUCLEOTIDE SEQUENCE [LARGE SCALE GENOMIC DNA]</scope>
    <source>
        <strain evidence="10">Brown Norway</strain>
    </source>
</reference>
<evidence type="ECO:0000256" key="7">
    <source>
        <dbReference type="ARBA" id="ARBA00023022"/>
    </source>
</evidence>
<keyword evidence="11" id="KW-1185">Reference proteome</keyword>
<dbReference type="Ensembl" id="ENSRNOT00000047761.7">
    <property type="protein sequence ID" value="ENSRNOP00000040559.6"/>
    <property type="gene ID" value="ENSRNOG00000081099.1"/>
</dbReference>
<evidence type="ECO:0000259" key="9">
    <source>
        <dbReference type="Pfam" id="PF00711"/>
    </source>
</evidence>
<keyword evidence="7" id="KW-0044">Antibiotic</keyword>
<dbReference type="ExpressionAtlas" id="F7F947">
    <property type="expression patterns" value="baseline"/>
</dbReference>
<dbReference type="InterPro" id="IPR001855">
    <property type="entry name" value="Defensin_beta-like"/>
</dbReference>
<dbReference type="InterPro" id="IPR007988">
    <property type="entry name" value="Sperm_Ag_11A_B"/>
</dbReference>
<evidence type="ECO:0000313" key="10">
    <source>
        <dbReference type="Ensembl" id="ENSRNOP00000040559.6"/>
    </source>
</evidence>
<evidence type="ECO:0000313" key="12">
    <source>
        <dbReference type="RGD" id="2324475"/>
    </source>
</evidence>
<dbReference type="RGD" id="2324475">
    <property type="gene designation" value="Spag11b"/>
</dbReference>
<keyword evidence="3" id="KW-0964">Secreted</keyword>
<keyword evidence="6" id="KW-0211">Defensin</keyword>
<evidence type="ECO:0000256" key="4">
    <source>
        <dbReference type="ARBA" id="ARBA00022529"/>
    </source>
</evidence>
<dbReference type="AGR" id="RGD:2324475"/>
<dbReference type="GeneTree" id="ENSGT00940000161432"/>
<proteinExistence type="inferred from homology"/>
<dbReference type="eggNOG" id="ENOG502TDV1">
    <property type="taxonomic scope" value="Eukaryota"/>
</dbReference>
<dbReference type="GO" id="GO:0061844">
    <property type="term" value="P:antimicrobial humoral immune response mediated by antimicrobial peptide"/>
    <property type="evidence" value="ECO:0000266"/>
    <property type="project" value="RGD"/>
</dbReference>
<evidence type="ECO:0000256" key="5">
    <source>
        <dbReference type="ARBA" id="ARBA00022729"/>
    </source>
</evidence>
<reference evidence="10" key="2">
    <citation type="submission" date="2025-08" db="UniProtKB">
        <authorList>
            <consortium name="Ensembl"/>
        </authorList>
    </citation>
    <scope>IDENTIFICATION</scope>
    <source>
        <strain evidence="10">Brown Norway</strain>
    </source>
</reference>
<evidence type="ECO:0000256" key="2">
    <source>
        <dbReference type="ARBA" id="ARBA00007371"/>
    </source>
</evidence>
<evidence type="ECO:0000256" key="3">
    <source>
        <dbReference type="ARBA" id="ARBA00022525"/>
    </source>
</evidence>
<keyword evidence="4" id="KW-0929">Antimicrobial</keyword>
<dbReference type="VEuPathDB" id="HostDB:ENSRNOG00000068498"/>
<dbReference type="PANTHER" id="PTHR14081">
    <property type="entry name" value="SPERM-ASSOCIATED ANTIGEN 11A-RELATED-RELATED"/>
    <property type="match status" value="1"/>
</dbReference>
<dbReference type="Pfam" id="PF05324">
    <property type="entry name" value="Sperm_Ag_HE2"/>
    <property type="match status" value="1"/>
</dbReference>
<dbReference type="InParanoid" id="F7F947"/>
<sequence length="216" mass="23469">MDLSQRPPNVFRHVVDFLKKNQTHITQACSGNSGGRKASSSDLCGCALCLEAPSPHSQLSYKRACSSCPPTRGSSVPAVPSTAMKQRLLPSFVNLLLAALLLPGKAETWLRSWTQALSAVVTLGSSSASSINHLVTEPPSSPQDEFPAQGGNGSGLLHHRVKRFPPRTPPYHEPGPNYQIVNCKKNEGFCQKYCNFMETQVGYCSKKKEACCLHPF</sequence>
<evidence type="ECO:0000256" key="8">
    <source>
        <dbReference type="ARBA" id="ARBA00045473"/>
    </source>
</evidence>
<dbReference type="AGR" id="RGD:41368796"/>
<keyword evidence="5" id="KW-0732">Signal</keyword>
<dbReference type="HOGENOM" id="CLU_143879_1_0_1"/>
<dbReference type="OrthoDB" id="9535762at2759"/>
<name>F7F947_RAT</name>
<dbReference type="PaxDb" id="10116-ENSRNOP00000040559"/>
<dbReference type="AlphaFoldDB" id="F7F947"/>
<dbReference type="RGD" id="41368796">
    <property type="gene designation" value="Spag11bl1"/>
</dbReference>
<dbReference type="Bgee" id="ENSRNOG00000031111">
    <property type="expression patterns" value="Expressed in adult mammalian kidney and 1 other cell type or tissue"/>
</dbReference>
<evidence type="ECO:0000256" key="6">
    <source>
        <dbReference type="ARBA" id="ARBA00022940"/>
    </source>
</evidence>
<gene>
    <name evidence="12" type="primary">Spag11b</name>
    <name evidence="13" type="synonym">LOC120093117</name>
    <name evidence="12" type="synonym">Spag11bl</name>
    <name evidence="10 13" type="synonym">Spag11bl1</name>
</gene>
<evidence type="ECO:0000313" key="13">
    <source>
        <dbReference type="RGD" id="41368796"/>
    </source>
</evidence>
<dbReference type="GO" id="GO:0042742">
    <property type="term" value="P:defense response to bacterium"/>
    <property type="evidence" value="ECO:0007669"/>
    <property type="project" value="UniProtKB-KW"/>
</dbReference>
<comment type="subcellular location">
    <subcellularLocation>
        <location evidence="1">Secreted</location>
    </subcellularLocation>
</comment>
<organism evidence="10 11">
    <name type="scientific">Rattus norvegicus</name>
    <name type="common">Rat</name>
    <dbReference type="NCBI Taxonomy" id="10116"/>
    <lineage>
        <taxon>Eukaryota</taxon>
        <taxon>Metazoa</taxon>
        <taxon>Chordata</taxon>
        <taxon>Craniata</taxon>
        <taxon>Vertebrata</taxon>
        <taxon>Euteleostomi</taxon>
        <taxon>Mammalia</taxon>
        <taxon>Eutheria</taxon>
        <taxon>Euarchontoglires</taxon>
        <taxon>Glires</taxon>
        <taxon>Rodentia</taxon>
        <taxon>Myomorpha</taxon>
        <taxon>Muroidea</taxon>
        <taxon>Muridae</taxon>
        <taxon>Murinae</taxon>
        <taxon>Rattus</taxon>
    </lineage>
</organism>